<evidence type="ECO:0000313" key="2">
    <source>
        <dbReference type="Proteomes" id="UP000306791"/>
    </source>
</evidence>
<dbReference type="Proteomes" id="UP000306791">
    <property type="component" value="Unassembled WGS sequence"/>
</dbReference>
<gene>
    <name evidence="1" type="ORF">FDY93_04575</name>
</gene>
<accession>A0ABY2ULX9</accession>
<name>A0ABY2ULX9_9GAMM</name>
<dbReference type="RefSeq" id="WP_138234545.1">
    <property type="nucleotide sequence ID" value="NZ_CP185860.1"/>
</dbReference>
<organism evidence="1 2">
    <name type="scientific">Microbulbifer harenosus</name>
    <dbReference type="NCBI Taxonomy" id="2576840"/>
    <lineage>
        <taxon>Bacteria</taxon>
        <taxon>Pseudomonadati</taxon>
        <taxon>Pseudomonadota</taxon>
        <taxon>Gammaproteobacteria</taxon>
        <taxon>Cellvibrionales</taxon>
        <taxon>Microbulbiferaceae</taxon>
        <taxon>Microbulbifer</taxon>
    </lineage>
</organism>
<evidence type="ECO:0000313" key="1">
    <source>
        <dbReference type="EMBL" id="TLM79374.1"/>
    </source>
</evidence>
<sequence length="246" mass="27177">MNRNHGTAIAAKSILIVLAFLGSSDIWAKEKYLCFEGISDKANMLCYPNTIDSEREAIVKHAVDRLGLKLDGKEPLESLATMGPDMANFYTQDKFEASLRKHFPLLGRNSIAHIVHHGESSALLLTDGSQLLFDHEKQSFIFGFNEPPPLAGLAYYYGRGSKPGTWAEELPISNCALTREGITFVAPARENLLYSQTGSFCAYDGYYFKPIGGKLEVRKVDQIGQGQSLISVNGLAPMLEWLKQGQ</sequence>
<comment type="caution">
    <text evidence="1">The sequence shown here is derived from an EMBL/GenBank/DDBJ whole genome shotgun (WGS) entry which is preliminary data.</text>
</comment>
<dbReference type="EMBL" id="VANI01000004">
    <property type="protein sequence ID" value="TLM79374.1"/>
    <property type="molecule type" value="Genomic_DNA"/>
</dbReference>
<keyword evidence="2" id="KW-1185">Reference proteome</keyword>
<reference evidence="1 2" key="1">
    <citation type="submission" date="2019-05" db="EMBL/GenBank/DDBJ databases">
        <title>Microbulbifer harenosus sp. nov., an alginate-degrading bacterium isolated from coastal sand.</title>
        <authorList>
            <person name="Huang H."/>
            <person name="Mo K."/>
            <person name="Bao S."/>
        </authorList>
    </citation>
    <scope>NUCLEOTIDE SEQUENCE [LARGE SCALE GENOMIC DNA]</scope>
    <source>
        <strain evidence="1 2">HB161719</strain>
    </source>
</reference>
<protein>
    <submittedName>
        <fullName evidence="1">Uncharacterized protein</fullName>
    </submittedName>
</protein>
<proteinExistence type="predicted"/>